<protein>
    <submittedName>
        <fullName evidence="2">Uncharacterized protein</fullName>
    </submittedName>
</protein>
<feature type="region of interest" description="Disordered" evidence="1">
    <location>
        <begin position="93"/>
        <end position="163"/>
    </location>
</feature>
<sequence>MEWLNLHSSVLDSPEFVGEEPVNQATWLKLQRFCIGQENGGRIESCKDWKDRKWQQLVRVTRREIETDSELWEWDGESLVVLFYPVEKETEVKTNRANGRKGGRPKKKTQPDTPEVTENKPPGFESENPTESQRFEIAETERKGRGREGNEERKGREAAAAARAREAESLVSACPRPDLTMPALEAARKCIKRHDGNHTFDEILEATKAATAAVRRWPENERIAWAPSAEKFFRDDQWRRAPESWESRRAAKVGLNKPATIDVGGRKPQLLNLDD</sequence>
<dbReference type="Proteomes" id="UP000557717">
    <property type="component" value="Unassembled WGS sequence"/>
</dbReference>
<evidence type="ECO:0000256" key="1">
    <source>
        <dbReference type="SAM" id="MobiDB-lite"/>
    </source>
</evidence>
<evidence type="ECO:0000313" key="2">
    <source>
        <dbReference type="EMBL" id="MBB5351371.1"/>
    </source>
</evidence>
<keyword evidence="3" id="KW-1185">Reference proteome</keyword>
<dbReference type="AlphaFoldDB" id="A0A840VEX7"/>
<proteinExistence type="predicted"/>
<accession>A0A840VEX7</accession>
<reference evidence="2 3" key="1">
    <citation type="submission" date="2020-08" db="EMBL/GenBank/DDBJ databases">
        <title>Genomic Encyclopedia of Type Strains, Phase IV (KMG-IV): sequencing the most valuable type-strain genomes for metagenomic binning, comparative biology and taxonomic classification.</title>
        <authorList>
            <person name="Goeker M."/>
        </authorList>
    </citation>
    <scope>NUCLEOTIDE SEQUENCE [LARGE SCALE GENOMIC DNA]</scope>
    <source>
        <strain evidence="2 3">YC6886</strain>
    </source>
</reference>
<feature type="compositionally biased region" description="Basic residues" evidence="1">
    <location>
        <begin position="98"/>
        <end position="108"/>
    </location>
</feature>
<gene>
    <name evidence="2" type="ORF">HNR46_001607</name>
</gene>
<comment type="caution">
    <text evidence="2">The sequence shown here is derived from an EMBL/GenBank/DDBJ whole genome shotgun (WGS) entry which is preliminary data.</text>
</comment>
<organism evidence="2 3">
    <name type="scientific">Haloferula luteola</name>
    <dbReference type="NCBI Taxonomy" id="595692"/>
    <lineage>
        <taxon>Bacteria</taxon>
        <taxon>Pseudomonadati</taxon>
        <taxon>Verrucomicrobiota</taxon>
        <taxon>Verrucomicrobiia</taxon>
        <taxon>Verrucomicrobiales</taxon>
        <taxon>Verrucomicrobiaceae</taxon>
        <taxon>Haloferula</taxon>
    </lineage>
</organism>
<evidence type="ECO:0000313" key="3">
    <source>
        <dbReference type="Proteomes" id="UP000557717"/>
    </source>
</evidence>
<dbReference type="EMBL" id="JACHFD010000006">
    <property type="protein sequence ID" value="MBB5351371.1"/>
    <property type="molecule type" value="Genomic_DNA"/>
</dbReference>
<dbReference type="RefSeq" id="WP_184017477.1">
    <property type="nucleotide sequence ID" value="NZ_JACHFD010000006.1"/>
</dbReference>
<name>A0A840VEX7_9BACT</name>
<feature type="compositionally biased region" description="Basic and acidic residues" evidence="1">
    <location>
        <begin position="133"/>
        <end position="163"/>
    </location>
</feature>